<keyword evidence="1" id="KW-0472">Membrane</keyword>
<evidence type="ECO:0000313" key="3">
    <source>
        <dbReference type="Proteomes" id="UP001497453"/>
    </source>
</evidence>
<evidence type="ECO:0000256" key="1">
    <source>
        <dbReference type="SAM" id="Phobius"/>
    </source>
</evidence>
<evidence type="ECO:0000313" key="2">
    <source>
        <dbReference type="EMBL" id="CAL1694215.1"/>
    </source>
</evidence>
<protein>
    <submittedName>
        <fullName evidence="2">Uncharacterized protein</fullName>
    </submittedName>
</protein>
<sequence>MVTGSQDLSHLIDCSWFRKLPIITYHLPLAIPSWATSPGHPGTSPLPSNSDPPGTPHALPLWRGRLSLSSMSRHLCFASFHFALLQFATLYEWKDSLMFLPFRLQWTNPLSTHDRAVFISSCFVFALPSLALMPFISPLS</sequence>
<keyword evidence="3" id="KW-1185">Reference proteome</keyword>
<keyword evidence="1" id="KW-0812">Transmembrane</keyword>
<reference evidence="3" key="1">
    <citation type="submission" date="2024-04" db="EMBL/GenBank/DDBJ databases">
        <authorList>
            <person name="Shaw F."/>
            <person name="Minotto A."/>
        </authorList>
    </citation>
    <scope>NUCLEOTIDE SEQUENCE [LARGE SCALE GENOMIC DNA]</scope>
</reference>
<accession>A0ABP1CF12</accession>
<organism evidence="2 3">
    <name type="scientific">Somion occarium</name>
    <dbReference type="NCBI Taxonomy" id="3059160"/>
    <lineage>
        <taxon>Eukaryota</taxon>
        <taxon>Fungi</taxon>
        <taxon>Dikarya</taxon>
        <taxon>Basidiomycota</taxon>
        <taxon>Agaricomycotina</taxon>
        <taxon>Agaricomycetes</taxon>
        <taxon>Polyporales</taxon>
        <taxon>Cerrenaceae</taxon>
        <taxon>Somion</taxon>
    </lineage>
</organism>
<gene>
    <name evidence="2" type="ORF">GFSPODELE1_LOCUS209</name>
</gene>
<keyword evidence="1" id="KW-1133">Transmembrane helix</keyword>
<feature type="transmembrane region" description="Helical" evidence="1">
    <location>
        <begin position="116"/>
        <end position="136"/>
    </location>
</feature>
<proteinExistence type="predicted"/>
<dbReference type="EMBL" id="OZ037944">
    <property type="protein sequence ID" value="CAL1694215.1"/>
    <property type="molecule type" value="Genomic_DNA"/>
</dbReference>
<name>A0ABP1CF12_9APHY</name>
<dbReference type="Proteomes" id="UP001497453">
    <property type="component" value="Chromosome 1"/>
</dbReference>